<dbReference type="HAMAP" id="MF_00185">
    <property type="entry name" value="IPP_trans"/>
    <property type="match status" value="1"/>
</dbReference>
<dbReference type="PANTHER" id="PTHR11088:SF74">
    <property type="entry name" value="ADENYLATE ISOPENTENYLTRANSFERASE 5, CHLOROPLASTIC"/>
    <property type="match status" value="1"/>
</dbReference>
<comment type="catalytic activity">
    <reaction evidence="7">
        <text>dimethylallyl diphosphate + ATP = N(6)-(dimethylallyl)adenosine 5'-triphosphate + diphosphate</text>
        <dbReference type="Rhea" id="RHEA:36331"/>
        <dbReference type="ChEBI" id="CHEBI:30616"/>
        <dbReference type="ChEBI" id="CHEBI:33019"/>
        <dbReference type="ChEBI" id="CHEBI:57623"/>
        <dbReference type="ChEBI" id="CHEBI:73532"/>
        <dbReference type="EC" id="2.5.1.112"/>
    </reaction>
</comment>
<evidence type="ECO:0000256" key="4">
    <source>
        <dbReference type="ARBA" id="ARBA00022741"/>
    </source>
</evidence>
<keyword evidence="12" id="KW-1185">Reference proteome</keyword>
<dbReference type="GO" id="GO:0009824">
    <property type="term" value="F:AMP dimethylallyltransferase activity"/>
    <property type="evidence" value="ECO:0007669"/>
    <property type="project" value="UniProtKB-ARBA"/>
</dbReference>
<evidence type="ECO:0000313" key="12">
    <source>
        <dbReference type="Proteomes" id="UP000652761"/>
    </source>
</evidence>
<evidence type="ECO:0000256" key="1">
    <source>
        <dbReference type="ARBA" id="ARBA00005842"/>
    </source>
</evidence>
<dbReference type="InterPro" id="IPR018022">
    <property type="entry name" value="IPT"/>
</dbReference>
<keyword evidence="6" id="KW-0809">Transit peptide</keyword>
<comment type="similarity">
    <text evidence="1">Belongs to the IPP transferase family.</text>
</comment>
<evidence type="ECO:0000256" key="8">
    <source>
        <dbReference type="ARBA" id="ARBA00052386"/>
    </source>
</evidence>
<accession>A0A843V4N0</accession>
<keyword evidence="3" id="KW-0203">Cytokinin biosynthesis</keyword>
<protein>
    <recommendedName>
        <fullName evidence="10">adenylate dimethylallyltransferase (ADP/ATP-dependent)</fullName>
        <ecNumber evidence="10">2.5.1.112</ecNumber>
    </recommendedName>
</protein>
<dbReference type="EMBL" id="NMUH01001294">
    <property type="protein sequence ID" value="MQL91018.1"/>
    <property type="molecule type" value="Genomic_DNA"/>
</dbReference>
<sequence length="383" mass="41447">MVIYAALKQACPAAVMAPTTTTKQLPPITTITFPDGGGWHMSMDSFSLHATAPRGNVVLVMGATGTGKSRLSLDLATNFPAEVINSDKMQVYKGLDVVTNKITDEERAGVPHHLLAVADPDADFSASEFRRQTTHIVERLHERDRLPIIAGGSNSYIEALVDGDNKRFQSRYNCCFLWVDVALPVLNTFVSERVDRMVEAGLVEEVRGMFRPDGDYSRGIRRAIGVPEMDAYFRAEAWGADRSTRAGLLQAAIDDIKANTRKLAYRQRQKILRLALSGWDVHRFDATEAFRRRGREAEEAWERVVAGPSVEIVRSFLYGSGQARDRDLVDVVNHLSGCSGGGSNGSAKCRCVAVEGAGGPAKATASTAPSAMATTVAVAGASC</sequence>
<keyword evidence="2" id="KW-0808">Transferase</keyword>
<evidence type="ECO:0000256" key="9">
    <source>
        <dbReference type="ARBA" id="ARBA00055191"/>
    </source>
</evidence>
<evidence type="ECO:0000256" key="3">
    <source>
        <dbReference type="ARBA" id="ARBA00022712"/>
    </source>
</evidence>
<keyword evidence="4" id="KW-0547">Nucleotide-binding</keyword>
<evidence type="ECO:0000313" key="11">
    <source>
        <dbReference type="EMBL" id="MQL91018.1"/>
    </source>
</evidence>
<proteinExistence type="inferred from homology"/>
<dbReference type="Pfam" id="PF01715">
    <property type="entry name" value="IPPT"/>
    <property type="match status" value="2"/>
</dbReference>
<dbReference type="GO" id="GO:0009691">
    <property type="term" value="P:cytokinin biosynthetic process"/>
    <property type="evidence" value="ECO:0007669"/>
    <property type="project" value="UniProtKB-KW"/>
</dbReference>
<dbReference type="InterPro" id="IPR039657">
    <property type="entry name" value="Dimethylallyltransferase"/>
</dbReference>
<dbReference type="GO" id="GO:0006400">
    <property type="term" value="P:tRNA modification"/>
    <property type="evidence" value="ECO:0007669"/>
    <property type="project" value="TreeGrafter"/>
</dbReference>
<dbReference type="GO" id="GO:0005524">
    <property type="term" value="F:ATP binding"/>
    <property type="evidence" value="ECO:0007669"/>
    <property type="project" value="UniProtKB-KW"/>
</dbReference>
<dbReference type="GO" id="GO:0052622">
    <property type="term" value="F:ATP/ADP dimethylallyltransferase activity"/>
    <property type="evidence" value="ECO:0007669"/>
    <property type="project" value="UniProtKB-EC"/>
</dbReference>
<dbReference type="Proteomes" id="UP000652761">
    <property type="component" value="Unassembled WGS sequence"/>
</dbReference>
<organism evidence="11 12">
    <name type="scientific">Colocasia esculenta</name>
    <name type="common">Wild taro</name>
    <name type="synonym">Arum esculentum</name>
    <dbReference type="NCBI Taxonomy" id="4460"/>
    <lineage>
        <taxon>Eukaryota</taxon>
        <taxon>Viridiplantae</taxon>
        <taxon>Streptophyta</taxon>
        <taxon>Embryophyta</taxon>
        <taxon>Tracheophyta</taxon>
        <taxon>Spermatophyta</taxon>
        <taxon>Magnoliopsida</taxon>
        <taxon>Liliopsida</taxon>
        <taxon>Araceae</taxon>
        <taxon>Aroideae</taxon>
        <taxon>Colocasieae</taxon>
        <taxon>Colocasia</taxon>
    </lineage>
</organism>
<dbReference type="EC" id="2.5.1.112" evidence="10"/>
<dbReference type="PANTHER" id="PTHR11088">
    <property type="entry name" value="TRNA DIMETHYLALLYLTRANSFERASE"/>
    <property type="match status" value="1"/>
</dbReference>
<gene>
    <name evidence="11" type="ORF">Taro_023620</name>
</gene>
<dbReference type="Gene3D" id="1.10.287.890">
    <property type="entry name" value="Crystal structure of tRNA isopentenylpyrophosphate transferase (bh2366) domain"/>
    <property type="match status" value="1"/>
</dbReference>
<comment type="caution">
    <text evidence="11">The sequence shown here is derived from an EMBL/GenBank/DDBJ whole genome shotgun (WGS) entry which is preliminary data.</text>
</comment>
<keyword evidence="5" id="KW-0067">ATP-binding</keyword>
<reference evidence="11" key="1">
    <citation type="submission" date="2017-07" db="EMBL/GenBank/DDBJ databases">
        <title>Taro Niue Genome Assembly and Annotation.</title>
        <authorList>
            <person name="Atibalentja N."/>
            <person name="Keating K."/>
            <person name="Fields C.J."/>
        </authorList>
    </citation>
    <scope>NUCLEOTIDE SEQUENCE</scope>
    <source>
        <strain evidence="11">Niue_2</strain>
        <tissue evidence="11">Leaf</tissue>
    </source>
</reference>
<comment type="catalytic activity">
    <reaction evidence="8">
        <text>dimethylallyl diphosphate + ADP = N(6)-(dimethylallyl)adenosine 5'-diphosphate + diphosphate</text>
        <dbReference type="Rhea" id="RHEA:36327"/>
        <dbReference type="ChEBI" id="CHEBI:33019"/>
        <dbReference type="ChEBI" id="CHEBI:57623"/>
        <dbReference type="ChEBI" id="CHEBI:73533"/>
        <dbReference type="ChEBI" id="CHEBI:456216"/>
        <dbReference type="EC" id="2.5.1.112"/>
    </reaction>
</comment>
<dbReference type="InterPro" id="IPR027417">
    <property type="entry name" value="P-loop_NTPase"/>
</dbReference>
<dbReference type="OrthoDB" id="775260at2759"/>
<dbReference type="FunFam" id="1.10.287.890:FF:000002">
    <property type="entry name" value="Adenylate isopentenyltransferase 5, chloroplastic"/>
    <property type="match status" value="1"/>
</dbReference>
<evidence type="ECO:0000256" key="5">
    <source>
        <dbReference type="ARBA" id="ARBA00022840"/>
    </source>
</evidence>
<dbReference type="GO" id="GO:0052381">
    <property type="term" value="F:tRNA dimethylallyltransferase activity"/>
    <property type="evidence" value="ECO:0007669"/>
    <property type="project" value="InterPro"/>
</dbReference>
<dbReference type="Gene3D" id="3.40.50.300">
    <property type="entry name" value="P-loop containing nucleotide triphosphate hydrolases"/>
    <property type="match status" value="1"/>
</dbReference>
<evidence type="ECO:0000256" key="10">
    <source>
        <dbReference type="ARBA" id="ARBA00066838"/>
    </source>
</evidence>
<evidence type="ECO:0000256" key="2">
    <source>
        <dbReference type="ARBA" id="ARBA00022679"/>
    </source>
</evidence>
<dbReference type="SUPFAM" id="SSF52540">
    <property type="entry name" value="P-loop containing nucleoside triphosphate hydrolases"/>
    <property type="match status" value="1"/>
</dbReference>
<comment type="function">
    <text evidence="9">Involved in cytokinin biosynthesis. Catalyzes the transfer of an isopentenyl group from dimethylallyl diphosphate (DMAPP) to ATP and ADP.</text>
</comment>
<evidence type="ECO:0000256" key="6">
    <source>
        <dbReference type="ARBA" id="ARBA00022946"/>
    </source>
</evidence>
<name>A0A843V4N0_COLES</name>
<evidence type="ECO:0000256" key="7">
    <source>
        <dbReference type="ARBA" id="ARBA00051744"/>
    </source>
</evidence>
<dbReference type="AlphaFoldDB" id="A0A843V4N0"/>
<dbReference type="GO" id="GO:0005739">
    <property type="term" value="C:mitochondrion"/>
    <property type="evidence" value="ECO:0007669"/>
    <property type="project" value="TreeGrafter"/>
</dbReference>